<gene>
    <name evidence="1" type="ORF">CLV30_12847</name>
</gene>
<proteinExistence type="predicted"/>
<dbReference type="Proteomes" id="UP000243528">
    <property type="component" value="Unassembled WGS sequence"/>
</dbReference>
<reference evidence="1 2" key="1">
    <citation type="submission" date="2018-03" db="EMBL/GenBank/DDBJ databases">
        <title>Genomic Encyclopedia of Archaeal and Bacterial Type Strains, Phase II (KMG-II): from individual species to whole genera.</title>
        <authorList>
            <person name="Goeker M."/>
        </authorList>
    </citation>
    <scope>NUCLEOTIDE SEQUENCE [LARGE SCALE GENOMIC DNA]</scope>
    <source>
        <strain evidence="1 2">DSM 45211</strain>
    </source>
</reference>
<keyword evidence="2" id="KW-1185">Reference proteome</keyword>
<sequence length="56" mass="6447">MPQLEDLTLDDLIREFKRQRWIALEKHADGRDATGSLTKAVALRDRIRELGGKVPF</sequence>
<protein>
    <recommendedName>
        <fullName evidence="3">50S ribosomal protein L29</fullName>
    </recommendedName>
</protein>
<evidence type="ECO:0008006" key="3">
    <source>
        <dbReference type="Google" id="ProtNLM"/>
    </source>
</evidence>
<dbReference type="EMBL" id="PYGE01000028">
    <property type="protein sequence ID" value="PSK95795.1"/>
    <property type="molecule type" value="Genomic_DNA"/>
</dbReference>
<dbReference type="AlphaFoldDB" id="A0A2P8DEZ6"/>
<organism evidence="1 2">
    <name type="scientific">Haloactinopolyspora alba</name>
    <dbReference type="NCBI Taxonomy" id="648780"/>
    <lineage>
        <taxon>Bacteria</taxon>
        <taxon>Bacillati</taxon>
        <taxon>Actinomycetota</taxon>
        <taxon>Actinomycetes</taxon>
        <taxon>Jiangellales</taxon>
        <taxon>Jiangellaceae</taxon>
        <taxon>Haloactinopolyspora</taxon>
    </lineage>
</organism>
<dbReference type="RefSeq" id="WP_165358771.1">
    <property type="nucleotide sequence ID" value="NZ_PYGE01000028.1"/>
</dbReference>
<name>A0A2P8DEZ6_9ACTN</name>
<comment type="caution">
    <text evidence="1">The sequence shown here is derived from an EMBL/GenBank/DDBJ whole genome shotgun (WGS) entry which is preliminary data.</text>
</comment>
<evidence type="ECO:0000313" key="2">
    <source>
        <dbReference type="Proteomes" id="UP000243528"/>
    </source>
</evidence>
<accession>A0A2P8DEZ6</accession>
<evidence type="ECO:0000313" key="1">
    <source>
        <dbReference type="EMBL" id="PSK95795.1"/>
    </source>
</evidence>